<keyword evidence="3 7" id="KW-0812">Transmembrane</keyword>
<evidence type="ECO:0000256" key="4">
    <source>
        <dbReference type="ARBA" id="ARBA00022970"/>
    </source>
</evidence>
<dbReference type="PANTHER" id="PTHR48017">
    <property type="entry name" value="OS05G0424000 PROTEIN-RELATED"/>
    <property type="match status" value="1"/>
</dbReference>
<keyword evidence="10" id="KW-1185">Reference proteome</keyword>
<evidence type="ECO:0000259" key="8">
    <source>
        <dbReference type="Pfam" id="PF01490"/>
    </source>
</evidence>
<feature type="transmembrane region" description="Helical" evidence="7">
    <location>
        <begin position="371"/>
        <end position="393"/>
    </location>
</feature>
<evidence type="ECO:0000256" key="2">
    <source>
        <dbReference type="ARBA" id="ARBA00022448"/>
    </source>
</evidence>
<evidence type="ECO:0000313" key="9">
    <source>
        <dbReference type="EMBL" id="KAA8535948.1"/>
    </source>
</evidence>
<proteinExistence type="predicted"/>
<dbReference type="AlphaFoldDB" id="A0A5J5B086"/>
<dbReference type="Pfam" id="PF01490">
    <property type="entry name" value="Aa_trans"/>
    <property type="match status" value="2"/>
</dbReference>
<feature type="transmembrane region" description="Helical" evidence="7">
    <location>
        <begin position="172"/>
        <end position="191"/>
    </location>
</feature>
<evidence type="ECO:0000256" key="6">
    <source>
        <dbReference type="ARBA" id="ARBA00023136"/>
    </source>
</evidence>
<sequence>MGEVAEVSLEPFVTSTHTISTTSRREQQSLQVITVTVNPFGEAATATSASFRHGQSGDSGHHHIEPNPQEAWLPITESRKGNACSSVFHLLCSGIGFQALALPVAFASLGWFWGTLCLSMTFVWQLYTIWLLVHLHESVTGTRYSRYLRLSIAAFGAKMGKLLSIFPVMYLSGGTCVMLIITGGGTLELLSQTMYGDGSTHNAKILSGAEWFLVFTCLAIAVALFFHNLNSIAMVSLLGAITAVGYCTLIWVLSVTKGRPDGVSHDPSKTATSHAARIRGILNAVGIIAIAFRGHNVVLEIQGTMPSSTKHPSHEPMWRGVIKSYVLISLCIFPLAIGGYWAYGNMIAANGGMLGAFSKFHRHNTSKFVKVTIYLLVVINCLSAFQIYAMPALDNLEFAYSSKKNKPCPGWLRKGFRVFFGGLTFFVAVALPFLGSLAPLLGGLTLPLTFAYPCFMWIAIKKPRPNSAMWCLNLGLGSFGMGTMHSSPEHPSREPMWRGVTKYICSNFIVYISSCNRWILGIWKHETQHLKVCRGHNIPATSDKLFKRIPNLRHASFGQLGVRLQQQENNPCPGWLRKGFRVLFGGFTFFVAVALPFLGSLALLIGGLTLPLTFVYPCFMWIAIKKLRPNSAMRYLNLVLGSFGMVLSILLVAAATWNIASKGMDANFFHPH</sequence>
<feature type="transmembrane region" description="Helical" evidence="7">
    <location>
        <begin position="636"/>
        <end position="660"/>
    </location>
</feature>
<dbReference type="GO" id="GO:0016020">
    <property type="term" value="C:membrane"/>
    <property type="evidence" value="ECO:0007669"/>
    <property type="project" value="UniProtKB-SubCell"/>
</dbReference>
<protein>
    <recommendedName>
        <fullName evidence="8">Amino acid transporter transmembrane domain-containing protein</fullName>
    </recommendedName>
</protein>
<keyword evidence="2" id="KW-0813">Transport</keyword>
<keyword evidence="6 7" id="KW-0472">Membrane</keyword>
<comment type="subcellular location">
    <subcellularLocation>
        <location evidence="1">Membrane</location>
    </subcellularLocation>
</comment>
<keyword evidence="4" id="KW-0029">Amino-acid transport</keyword>
<feature type="domain" description="Amino acid transporter transmembrane" evidence="8">
    <location>
        <begin position="565"/>
        <end position="657"/>
    </location>
</feature>
<evidence type="ECO:0000256" key="3">
    <source>
        <dbReference type="ARBA" id="ARBA00022692"/>
    </source>
</evidence>
<dbReference type="OrthoDB" id="40134at2759"/>
<feature type="transmembrane region" description="Helical" evidence="7">
    <location>
        <begin position="232"/>
        <end position="253"/>
    </location>
</feature>
<feature type="transmembrane region" description="Helical" evidence="7">
    <location>
        <begin position="580"/>
        <end position="598"/>
    </location>
</feature>
<dbReference type="Proteomes" id="UP000325577">
    <property type="component" value="Linkage Group LG16"/>
</dbReference>
<keyword evidence="5 7" id="KW-1133">Transmembrane helix</keyword>
<feature type="transmembrane region" description="Helical" evidence="7">
    <location>
        <begin position="414"/>
        <end position="434"/>
    </location>
</feature>
<dbReference type="InterPro" id="IPR013057">
    <property type="entry name" value="AA_transpt_TM"/>
</dbReference>
<gene>
    <name evidence="9" type="ORF">F0562_028426</name>
</gene>
<organism evidence="9 10">
    <name type="scientific">Nyssa sinensis</name>
    <dbReference type="NCBI Taxonomy" id="561372"/>
    <lineage>
        <taxon>Eukaryota</taxon>
        <taxon>Viridiplantae</taxon>
        <taxon>Streptophyta</taxon>
        <taxon>Embryophyta</taxon>
        <taxon>Tracheophyta</taxon>
        <taxon>Spermatophyta</taxon>
        <taxon>Magnoliopsida</taxon>
        <taxon>eudicotyledons</taxon>
        <taxon>Gunneridae</taxon>
        <taxon>Pentapetalae</taxon>
        <taxon>asterids</taxon>
        <taxon>Cornales</taxon>
        <taxon>Nyssaceae</taxon>
        <taxon>Nyssa</taxon>
    </lineage>
</organism>
<evidence type="ECO:0000256" key="7">
    <source>
        <dbReference type="SAM" id="Phobius"/>
    </source>
</evidence>
<feature type="transmembrane region" description="Helical" evidence="7">
    <location>
        <begin position="604"/>
        <end position="624"/>
    </location>
</feature>
<dbReference type="GO" id="GO:0006865">
    <property type="term" value="P:amino acid transport"/>
    <property type="evidence" value="ECO:0007669"/>
    <property type="project" value="UniProtKB-KW"/>
</dbReference>
<evidence type="ECO:0000256" key="1">
    <source>
        <dbReference type="ARBA" id="ARBA00004370"/>
    </source>
</evidence>
<feature type="transmembrane region" description="Helical" evidence="7">
    <location>
        <begin position="325"/>
        <end position="343"/>
    </location>
</feature>
<evidence type="ECO:0000313" key="10">
    <source>
        <dbReference type="Proteomes" id="UP000325577"/>
    </source>
</evidence>
<feature type="domain" description="Amino acid transporter transmembrane" evidence="8">
    <location>
        <begin position="80"/>
        <end position="471"/>
    </location>
</feature>
<feature type="transmembrane region" description="Helical" evidence="7">
    <location>
        <begin position="87"/>
        <end position="106"/>
    </location>
</feature>
<feature type="transmembrane region" description="Helical" evidence="7">
    <location>
        <begin position="112"/>
        <end position="135"/>
    </location>
</feature>
<dbReference type="EMBL" id="CM018039">
    <property type="protein sequence ID" value="KAA8535948.1"/>
    <property type="molecule type" value="Genomic_DNA"/>
</dbReference>
<evidence type="ECO:0000256" key="5">
    <source>
        <dbReference type="ARBA" id="ARBA00022989"/>
    </source>
</evidence>
<accession>A0A5J5B086</accession>
<name>A0A5J5B086_9ASTE</name>
<reference evidence="9 10" key="1">
    <citation type="submission" date="2019-09" db="EMBL/GenBank/DDBJ databases">
        <title>A chromosome-level genome assembly of the Chinese tupelo Nyssa sinensis.</title>
        <authorList>
            <person name="Yang X."/>
            <person name="Kang M."/>
            <person name="Yang Y."/>
            <person name="Xiong H."/>
            <person name="Wang M."/>
            <person name="Zhang Z."/>
            <person name="Wang Z."/>
            <person name="Wu H."/>
            <person name="Ma T."/>
            <person name="Liu J."/>
            <person name="Xi Z."/>
        </authorList>
    </citation>
    <scope>NUCLEOTIDE SEQUENCE [LARGE SCALE GENOMIC DNA]</scope>
    <source>
        <strain evidence="9">J267</strain>
        <tissue evidence="9">Leaf</tissue>
    </source>
</reference>
<feature type="transmembrane region" description="Helical" evidence="7">
    <location>
        <begin position="203"/>
        <end position="226"/>
    </location>
</feature>
<feature type="transmembrane region" description="Helical" evidence="7">
    <location>
        <begin position="440"/>
        <end position="460"/>
    </location>
</feature>